<dbReference type="EMBL" id="JADNYJ010000080">
    <property type="protein sequence ID" value="KAF8889413.1"/>
    <property type="molecule type" value="Genomic_DNA"/>
</dbReference>
<name>A0A9P5NIX5_GYMJU</name>
<feature type="signal peptide" evidence="1">
    <location>
        <begin position="1"/>
        <end position="21"/>
    </location>
</feature>
<gene>
    <name evidence="2" type="ORF">CPB84DRAFT_1447297</name>
</gene>
<comment type="caution">
    <text evidence="2">The sequence shown here is derived from an EMBL/GenBank/DDBJ whole genome shotgun (WGS) entry which is preliminary data.</text>
</comment>
<accession>A0A9P5NIX5</accession>
<organism evidence="2 3">
    <name type="scientific">Gymnopilus junonius</name>
    <name type="common">Spectacular rustgill mushroom</name>
    <name type="synonym">Gymnopilus spectabilis subsp. junonius</name>
    <dbReference type="NCBI Taxonomy" id="109634"/>
    <lineage>
        <taxon>Eukaryota</taxon>
        <taxon>Fungi</taxon>
        <taxon>Dikarya</taxon>
        <taxon>Basidiomycota</taxon>
        <taxon>Agaricomycotina</taxon>
        <taxon>Agaricomycetes</taxon>
        <taxon>Agaricomycetidae</taxon>
        <taxon>Agaricales</taxon>
        <taxon>Agaricineae</taxon>
        <taxon>Hymenogastraceae</taxon>
        <taxon>Gymnopilus</taxon>
    </lineage>
</organism>
<evidence type="ECO:0000256" key="1">
    <source>
        <dbReference type="SAM" id="SignalP"/>
    </source>
</evidence>
<dbReference type="AlphaFoldDB" id="A0A9P5NIX5"/>
<protein>
    <submittedName>
        <fullName evidence="2">Uncharacterized protein</fullName>
    </submittedName>
</protein>
<evidence type="ECO:0000313" key="3">
    <source>
        <dbReference type="Proteomes" id="UP000724874"/>
    </source>
</evidence>
<keyword evidence="3" id="KW-1185">Reference proteome</keyword>
<dbReference type="Proteomes" id="UP000724874">
    <property type="component" value="Unassembled WGS sequence"/>
</dbReference>
<sequence length="176" mass="18887">MKTFCALFLFLFATLPSLTWSATIPNADTPLFYLVATSPASVNLLPLRKTAGGGGYASLLGSGAPAEFYFWQGQLALYDPSGFYRPFIDTHEDANGCQKFGALGYSGGSNTNKCASFGGFQLQSNTQDSQLGAQLVFNYVGGFYSCTSGSQVWYKINPDDGPTGCQPIILYTVPVY</sequence>
<evidence type="ECO:0000313" key="2">
    <source>
        <dbReference type="EMBL" id="KAF8889413.1"/>
    </source>
</evidence>
<keyword evidence="1" id="KW-0732">Signal</keyword>
<feature type="chain" id="PRO_5040314713" evidence="1">
    <location>
        <begin position="22"/>
        <end position="176"/>
    </location>
</feature>
<dbReference type="OrthoDB" id="2818001at2759"/>
<reference evidence="2" key="1">
    <citation type="submission" date="2020-11" db="EMBL/GenBank/DDBJ databases">
        <authorList>
            <consortium name="DOE Joint Genome Institute"/>
            <person name="Ahrendt S."/>
            <person name="Riley R."/>
            <person name="Andreopoulos W."/>
            <person name="LaButti K."/>
            <person name="Pangilinan J."/>
            <person name="Ruiz-duenas F.J."/>
            <person name="Barrasa J.M."/>
            <person name="Sanchez-Garcia M."/>
            <person name="Camarero S."/>
            <person name="Miyauchi S."/>
            <person name="Serrano A."/>
            <person name="Linde D."/>
            <person name="Babiker R."/>
            <person name="Drula E."/>
            <person name="Ayuso-Fernandez I."/>
            <person name="Pacheco R."/>
            <person name="Padilla G."/>
            <person name="Ferreira P."/>
            <person name="Barriuso J."/>
            <person name="Kellner H."/>
            <person name="Castanera R."/>
            <person name="Alfaro M."/>
            <person name="Ramirez L."/>
            <person name="Pisabarro A.G."/>
            <person name="Kuo A."/>
            <person name="Tritt A."/>
            <person name="Lipzen A."/>
            <person name="He G."/>
            <person name="Yan M."/>
            <person name="Ng V."/>
            <person name="Cullen D."/>
            <person name="Martin F."/>
            <person name="Rosso M.-N."/>
            <person name="Henrissat B."/>
            <person name="Hibbett D."/>
            <person name="Martinez A.T."/>
            <person name="Grigoriev I.V."/>
        </authorList>
    </citation>
    <scope>NUCLEOTIDE SEQUENCE</scope>
    <source>
        <strain evidence="2">AH 44721</strain>
    </source>
</reference>
<proteinExistence type="predicted"/>